<feature type="chain" id="PRO_5045415921" evidence="4">
    <location>
        <begin position="21"/>
        <end position="323"/>
    </location>
</feature>
<reference evidence="6 7" key="1">
    <citation type="submission" date="2024-09" db="EMBL/GenBank/DDBJ databases">
        <authorList>
            <person name="Sun Q."/>
            <person name="Mori K."/>
        </authorList>
    </citation>
    <scope>NUCLEOTIDE SEQUENCE [LARGE SCALE GENOMIC DNA]</scope>
    <source>
        <strain evidence="6 7">CGMCC 1.9126</strain>
    </source>
</reference>
<dbReference type="RefSeq" id="WP_377057507.1">
    <property type="nucleotide sequence ID" value="NZ_JBHLUU010000010.1"/>
</dbReference>
<comment type="similarity">
    <text evidence="1">Belongs to the bacterial solute-binding protein 8 family.</text>
</comment>
<protein>
    <submittedName>
        <fullName evidence="6">ABC transporter substrate-binding protein</fullName>
    </submittedName>
</protein>
<dbReference type="SUPFAM" id="SSF53807">
    <property type="entry name" value="Helical backbone' metal receptor"/>
    <property type="match status" value="1"/>
</dbReference>
<organism evidence="6 7">
    <name type="scientific">Robertmurraya beringensis</name>
    <dbReference type="NCBI Taxonomy" id="641660"/>
    <lineage>
        <taxon>Bacteria</taxon>
        <taxon>Bacillati</taxon>
        <taxon>Bacillota</taxon>
        <taxon>Bacilli</taxon>
        <taxon>Bacillales</taxon>
        <taxon>Bacillaceae</taxon>
        <taxon>Robertmurraya</taxon>
    </lineage>
</organism>
<dbReference type="InterPro" id="IPR002491">
    <property type="entry name" value="ABC_transptr_periplasmic_BD"/>
</dbReference>
<feature type="domain" description="Fe/B12 periplasmic-binding" evidence="5">
    <location>
        <begin position="67"/>
        <end position="320"/>
    </location>
</feature>
<proteinExistence type="inferred from homology"/>
<evidence type="ECO:0000313" key="7">
    <source>
        <dbReference type="Proteomes" id="UP001589738"/>
    </source>
</evidence>
<keyword evidence="2 4" id="KW-0732">Signal</keyword>
<comment type="caution">
    <text evidence="6">The sequence shown here is derived from an EMBL/GenBank/DDBJ whole genome shotgun (WGS) entry which is preliminary data.</text>
</comment>
<dbReference type="PANTHER" id="PTHR30535">
    <property type="entry name" value="VITAMIN B12-BINDING PROTEIN"/>
    <property type="match status" value="1"/>
</dbReference>
<dbReference type="Gene3D" id="3.40.50.1980">
    <property type="entry name" value="Nitrogenase molybdenum iron protein domain"/>
    <property type="match status" value="2"/>
</dbReference>
<dbReference type="EMBL" id="JBHLUU010000010">
    <property type="protein sequence ID" value="MFC0474075.1"/>
    <property type="molecule type" value="Genomic_DNA"/>
</dbReference>
<evidence type="ECO:0000256" key="1">
    <source>
        <dbReference type="ARBA" id="ARBA00008814"/>
    </source>
</evidence>
<keyword evidence="7" id="KW-1185">Reference proteome</keyword>
<dbReference type="InterPro" id="IPR054828">
    <property type="entry name" value="Vit_B12_bind_prot"/>
</dbReference>
<evidence type="ECO:0000259" key="5">
    <source>
        <dbReference type="PROSITE" id="PS50983"/>
    </source>
</evidence>
<dbReference type="CDD" id="cd01143">
    <property type="entry name" value="YvrC"/>
    <property type="match status" value="1"/>
</dbReference>
<evidence type="ECO:0000313" key="6">
    <source>
        <dbReference type="EMBL" id="MFC0474075.1"/>
    </source>
</evidence>
<gene>
    <name evidence="6" type="ORF">ACFFHF_01975</name>
</gene>
<dbReference type="PROSITE" id="PS51257">
    <property type="entry name" value="PROKAR_LIPOPROTEIN"/>
    <property type="match status" value="1"/>
</dbReference>
<dbReference type="Proteomes" id="UP001589738">
    <property type="component" value="Unassembled WGS sequence"/>
</dbReference>
<dbReference type="PANTHER" id="PTHR30535:SF34">
    <property type="entry name" value="MOLYBDATE-BINDING PROTEIN MOLA"/>
    <property type="match status" value="1"/>
</dbReference>
<dbReference type="PROSITE" id="PS50983">
    <property type="entry name" value="FE_B12_PBP"/>
    <property type="match status" value="1"/>
</dbReference>
<evidence type="ECO:0000256" key="2">
    <source>
        <dbReference type="ARBA" id="ARBA00022729"/>
    </source>
</evidence>
<feature type="coiled-coil region" evidence="3">
    <location>
        <begin position="175"/>
        <end position="202"/>
    </location>
</feature>
<accession>A0ABV6KL85</accession>
<dbReference type="Pfam" id="PF01497">
    <property type="entry name" value="Peripla_BP_2"/>
    <property type="match status" value="1"/>
</dbReference>
<evidence type="ECO:0000256" key="4">
    <source>
        <dbReference type="SAM" id="SignalP"/>
    </source>
</evidence>
<evidence type="ECO:0000256" key="3">
    <source>
        <dbReference type="SAM" id="Coils"/>
    </source>
</evidence>
<feature type="signal peptide" evidence="4">
    <location>
        <begin position="1"/>
        <end position="20"/>
    </location>
</feature>
<sequence>MRQKFYALFALLVLSLGILAGCGSTTENTEENQNTEGQTEQTEKAAFPVTIKDALDNEVVIEEEPASIISLIPSNTEIIYELGLGDKVVGLTTNDTYPEETAEVEKVGDFNVDIEKVIALNPDLVLAHESSAASSEAGFQQMRDAGIKVFIVNDAVNFVDVYDTIGIIGQLTGTTEEAEALTADMKAKIEEIKEKAATVTEKKKVYIEISPAPDIYSVGKNTFMDVMLQTINAENATGDLEGWPSIDQESILERNPDVIIATYNYIEDPVGQLMAREGWADVSAIKNKQVVDVNPDLVNRPGPRVVEGVEELAKAVYPEVFNN</sequence>
<dbReference type="InterPro" id="IPR050902">
    <property type="entry name" value="ABC_Transporter_SBP"/>
</dbReference>
<name>A0ABV6KL85_9BACI</name>
<keyword evidence="3" id="KW-0175">Coiled coil</keyword>
<dbReference type="NCBIfam" id="NF038402">
    <property type="entry name" value="TroA_like"/>
    <property type="match status" value="1"/>
</dbReference>